<protein>
    <recommendedName>
        <fullName evidence="4">GTP-binding protein</fullName>
    </recommendedName>
</protein>
<sequence>FWDMGGQEAYREIYKQYEDVYFDATDLLIYVIDIQDSERFENSLEYLDAILQFFTKNDMYIPIIITFHKFDPDLRYDEKILENGEKLREEISGKYQMFNILFQQTSIYDIISIVQLVSYGLSVFDKKFFELTELLEKYLNLFKSQALIVFDRNGIIVSEFYSDIEPEVYVELLESIKEHLFLLKRLEEEKFTSDYNFSTIEGTLLSYLHRLNLDKESFFVSAVIKEKRKDEFLIKFPEFIEELSKILRLLL</sequence>
<evidence type="ECO:0000313" key="3">
    <source>
        <dbReference type="EMBL" id="KKM19905.1"/>
    </source>
</evidence>
<dbReference type="GO" id="GO:0005764">
    <property type="term" value="C:lysosome"/>
    <property type="evidence" value="ECO:0007669"/>
    <property type="project" value="TreeGrafter"/>
</dbReference>
<organism evidence="3">
    <name type="scientific">marine sediment metagenome</name>
    <dbReference type="NCBI Taxonomy" id="412755"/>
    <lineage>
        <taxon>unclassified sequences</taxon>
        <taxon>metagenomes</taxon>
        <taxon>ecological metagenomes</taxon>
    </lineage>
</organism>
<dbReference type="Gene3D" id="3.40.50.300">
    <property type="entry name" value="P-loop containing nucleotide triphosphate hydrolases"/>
    <property type="match status" value="1"/>
</dbReference>
<name>A0A0F9KX29_9ZZZZ</name>
<dbReference type="PANTHER" id="PTHR11259">
    <property type="entry name" value="RAS-RELATED GTP BINDING RAG/GTR YEAST"/>
    <property type="match status" value="1"/>
</dbReference>
<dbReference type="GO" id="GO:0005525">
    <property type="term" value="F:GTP binding"/>
    <property type="evidence" value="ECO:0007669"/>
    <property type="project" value="UniProtKB-KW"/>
</dbReference>
<evidence type="ECO:0008006" key="4">
    <source>
        <dbReference type="Google" id="ProtNLM"/>
    </source>
</evidence>
<dbReference type="GO" id="GO:0010507">
    <property type="term" value="P:negative regulation of autophagy"/>
    <property type="evidence" value="ECO:0007669"/>
    <property type="project" value="TreeGrafter"/>
</dbReference>
<dbReference type="GO" id="GO:0009267">
    <property type="term" value="P:cellular response to starvation"/>
    <property type="evidence" value="ECO:0007669"/>
    <property type="project" value="TreeGrafter"/>
</dbReference>
<dbReference type="Pfam" id="PF04670">
    <property type="entry name" value="Gtr1_RagA"/>
    <property type="match status" value="1"/>
</dbReference>
<dbReference type="EMBL" id="LAZR01013881">
    <property type="protein sequence ID" value="KKM19905.1"/>
    <property type="molecule type" value="Genomic_DNA"/>
</dbReference>
<evidence type="ECO:0000256" key="1">
    <source>
        <dbReference type="ARBA" id="ARBA00022741"/>
    </source>
</evidence>
<dbReference type="InterPro" id="IPR006762">
    <property type="entry name" value="Gtr1_RagA"/>
</dbReference>
<proteinExistence type="predicted"/>
<feature type="non-terminal residue" evidence="3">
    <location>
        <position position="1"/>
    </location>
</feature>
<keyword evidence="1" id="KW-0547">Nucleotide-binding</keyword>
<evidence type="ECO:0000256" key="2">
    <source>
        <dbReference type="ARBA" id="ARBA00023134"/>
    </source>
</evidence>
<keyword evidence="2" id="KW-0342">GTP-binding</keyword>
<dbReference type="GO" id="GO:1990131">
    <property type="term" value="C:Gtr1-Gtr2 GTPase complex"/>
    <property type="evidence" value="ECO:0007669"/>
    <property type="project" value="TreeGrafter"/>
</dbReference>
<accession>A0A0F9KX29</accession>
<reference evidence="3" key="1">
    <citation type="journal article" date="2015" name="Nature">
        <title>Complex archaea that bridge the gap between prokaryotes and eukaryotes.</title>
        <authorList>
            <person name="Spang A."/>
            <person name="Saw J.H."/>
            <person name="Jorgensen S.L."/>
            <person name="Zaremba-Niedzwiedzka K."/>
            <person name="Martijn J."/>
            <person name="Lind A.E."/>
            <person name="van Eijk R."/>
            <person name="Schleper C."/>
            <person name="Guy L."/>
            <person name="Ettema T.J."/>
        </authorList>
    </citation>
    <scope>NUCLEOTIDE SEQUENCE</scope>
</reference>
<gene>
    <name evidence="3" type="ORF">LCGC14_1650940</name>
</gene>
<dbReference type="InterPro" id="IPR027417">
    <property type="entry name" value="P-loop_NTPase"/>
</dbReference>
<dbReference type="GO" id="GO:0005634">
    <property type="term" value="C:nucleus"/>
    <property type="evidence" value="ECO:0007669"/>
    <property type="project" value="TreeGrafter"/>
</dbReference>
<dbReference type="GO" id="GO:1904263">
    <property type="term" value="P:positive regulation of TORC1 signaling"/>
    <property type="evidence" value="ECO:0007669"/>
    <property type="project" value="TreeGrafter"/>
</dbReference>
<comment type="caution">
    <text evidence="3">The sequence shown here is derived from an EMBL/GenBank/DDBJ whole genome shotgun (WGS) entry which is preliminary data.</text>
</comment>
<dbReference type="GO" id="GO:0003924">
    <property type="term" value="F:GTPase activity"/>
    <property type="evidence" value="ECO:0007669"/>
    <property type="project" value="TreeGrafter"/>
</dbReference>
<dbReference type="AlphaFoldDB" id="A0A0F9KX29"/>
<dbReference type="SUPFAM" id="SSF52540">
    <property type="entry name" value="P-loop containing nucleoside triphosphate hydrolases"/>
    <property type="match status" value="1"/>
</dbReference>